<keyword evidence="1" id="KW-0472">Membrane</keyword>
<feature type="transmembrane region" description="Helical" evidence="1">
    <location>
        <begin position="125"/>
        <end position="144"/>
    </location>
</feature>
<reference evidence="3 4" key="1">
    <citation type="journal article" date="2015" name="Genome Announc.">
        <title>Expanding the biotechnology potential of lactobacilli through comparative genomics of 213 strains and associated genera.</title>
        <authorList>
            <person name="Sun Z."/>
            <person name="Harris H.M."/>
            <person name="McCann A."/>
            <person name="Guo C."/>
            <person name="Argimon S."/>
            <person name="Zhang W."/>
            <person name="Yang X."/>
            <person name="Jeffery I.B."/>
            <person name="Cooney J.C."/>
            <person name="Kagawa T.F."/>
            <person name="Liu W."/>
            <person name="Song Y."/>
            <person name="Salvetti E."/>
            <person name="Wrobel A."/>
            <person name="Rasinkangas P."/>
            <person name="Parkhill J."/>
            <person name="Rea M.C."/>
            <person name="O'Sullivan O."/>
            <person name="Ritari J."/>
            <person name="Douillard F.P."/>
            <person name="Paul Ross R."/>
            <person name="Yang R."/>
            <person name="Briner A.E."/>
            <person name="Felis G.E."/>
            <person name="de Vos W.M."/>
            <person name="Barrangou R."/>
            <person name="Klaenhammer T.R."/>
            <person name="Caufield P.W."/>
            <person name="Cui Y."/>
            <person name="Zhang H."/>
            <person name="O'Toole P.W."/>
        </authorList>
    </citation>
    <scope>NUCLEOTIDE SEQUENCE [LARGE SCALE GENOMIC DNA]</scope>
    <source>
        <strain evidence="3 4">DSM 19907</strain>
    </source>
</reference>
<feature type="domain" description="GGDEF" evidence="2">
    <location>
        <begin position="243"/>
        <end position="379"/>
    </location>
</feature>
<dbReference type="SMART" id="SM00267">
    <property type="entry name" value="GGDEF"/>
    <property type="match status" value="1"/>
</dbReference>
<gene>
    <name evidence="3" type="ORF">FD12_GL002165</name>
</gene>
<feature type="transmembrane region" description="Helical" evidence="1">
    <location>
        <begin position="14"/>
        <end position="33"/>
    </location>
</feature>
<dbReference type="EMBL" id="AZEI01000043">
    <property type="protein sequence ID" value="KRL17028.1"/>
    <property type="molecule type" value="Genomic_DNA"/>
</dbReference>
<dbReference type="InterPro" id="IPR043128">
    <property type="entry name" value="Rev_trsase/Diguanyl_cyclase"/>
</dbReference>
<dbReference type="Proteomes" id="UP000051977">
    <property type="component" value="Unassembled WGS sequence"/>
</dbReference>
<dbReference type="PANTHER" id="PTHR45138">
    <property type="entry name" value="REGULATORY COMPONENTS OF SENSORY TRANSDUCTION SYSTEM"/>
    <property type="match status" value="1"/>
</dbReference>
<sequence length="385" mass="43381">MTIVTMTEWLLEGLFLGIFCELGVIMSYHLILLTPVFHNLSQYRMDKITSRSAINWFTVGYFLLIGFFFELLQVNSGNHVLSTNFIILIVIMLIGIIDYWQDLLVVGLLTAIRLLMVGIGDSGFLQLGIGLAFVLGLMLIRAVLTQKTVWLDFGIQSVAILIFWVTFFALGVVNIVTVFQLVVQYICLLGTFYLALKLIYQDNELMVVLSRNASHDYLTGLLNQRMYEADFRQQLAVAKQKATPLSLIAFDIDYFKDINDHHGHDAGNQVLVEVATIIKQISRSYQSGSRLYRVGGEEFNLVLPNLDQKSAERVALRCCQMVSHSGIQYHGAKIPVTLSAGISDFTKGDTQIIDLYLRADRNLYLSKQRGRNRVTVNGTTMVADQ</sequence>
<accession>A0ABR5PF44</accession>
<dbReference type="PROSITE" id="PS50887">
    <property type="entry name" value="GGDEF"/>
    <property type="match status" value="1"/>
</dbReference>
<feature type="transmembrane region" description="Helical" evidence="1">
    <location>
        <begin position="156"/>
        <end position="176"/>
    </location>
</feature>
<evidence type="ECO:0000313" key="4">
    <source>
        <dbReference type="Proteomes" id="UP000051977"/>
    </source>
</evidence>
<organism evidence="3 4">
    <name type="scientific">Lentilactobacillus rapi DSM 19907 = JCM 15042</name>
    <dbReference type="NCBI Taxonomy" id="1423795"/>
    <lineage>
        <taxon>Bacteria</taxon>
        <taxon>Bacillati</taxon>
        <taxon>Bacillota</taxon>
        <taxon>Bacilli</taxon>
        <taxon>Lactobacillales</taxon>
        <taxon>Lactobacillaceae</taxon>
        <taxon>Lentilactobacillus</taxon>
    </lineage>
</organism>
<dbReference type="Pfam" id="PF00990">
    <property type="entry name" value="GGDEF"/>
    <property type="match status" value="1"/>
</dbReference>
<dbReference type="InterPro" id="IPR050469">
    <property type="entry name" value="Diguanylate_Cyclase"/>
</dbReference>
<comment type="caution">
    <text evidence="3">The sequence shown here is derived from an EMBL/GenBank/DDBJ whole genome shotgun (WGS) entry which is preliminary data.</text>
</comment>
<evidence type="ECO:0000259" key="2">
    <source>
        <dbReference type="PROSITE" id="PS50887"/>
    </source>
</evidence>
<dbReference type="InterPro" id="IPR029787">
    <property type="entry name" value="Nucleotide_cyclase"/>
</dbReference>
<keyword evidence="1" id="KW-0812">Transmembrane</keyword>
<name>A0ABR5PF44_9LACO</name>
<evidence type="ECO:0000313" key="3">
    <source>
        <dbReference type="EMBL" id="KRL17028.1"/>
    </source>
</evidence>
<protein>
    <submittedName>
        <fullName evidence="3">Diguanylate cyclase domain protein</fullName>
    </submittedName>
</protein>
<keyword evidence="4" id="KW-1185">Reference proteome</keyword>
<dbReference type="InterPro" id="IPR000160">
    <property type="entry name" value="GGDEF_dom"/>
</dbReference>
<evidence type="ECO:0000256" key="1">
    <source>
        <dbReference type="SAM" id="Phobius"/>
    </source>
</evidence>
<dbReference type="CDD" id="cd01949">
    <property type="entry name" value="GGDEF"/>
    <property type="match status" value="1"/>
</dbReference>
<feature type="transmembrane region" description="Helical" evidence="1">
    <location>
        <begin position="182"/>
        <end position="200"/>
    </location>
</feature>
<dbReference type="NCBIfam" id="TIGR00254">
    <property type="entry name" value="GGDEF"/>
    <property type="match status" value="1"/>
</dbReference>
<feature type="transmembrane region" description="Helical" evidence="1">
    <location>
        <begin position="53"/>
        <end position="72"/>
    </location>
</feature>
<keyword evidence="1" id="KW-1133">Transmembrane helix</keyword>
<dbReference type="Gene3D" id="3.30.70.270">
    <property type="match status" value="1"/>
</dbReference>
<dbReference type="PANTHER" id="PTHR45138:SF9">
    <property type="entry name" value="DIGUANYLATE CYCLASE DGCM-RELATED"/>
    <property type="match status" value="1"/>
</dbReference>
<proteinExistence type="predicted"/>
<dbReference type="SUPFAM" id="SSF55073">
    <property type="entry name" value="Nucleotide cyclase"/>
    <property type="match status" value="1"/>
</dbReference>